<dbReference type="AlphaFoldDB" id="A0A814K643"/>
<sequence>MIADYFGIENRQKISNICIQVRKAMIKDFVPNFLGARSLTREEWLEQNTGIIKKLFDLSEQQFAIVADGTYCYCQKSSSNFVQRKLYSGHKKRHLIKPFVITAANGKIIDVYGPFYEVDNDASIFLEILQKDKDLKNLLKKDDLAILDRGFLDCISELKSKYQLNARIPTCIRNKNQFSSEEANQTRLVTKCRYVVEVVNRIFKQQFKALDQIQNKMIPDIIDDYRIAASLINCFFSDKISDKNDWEEKAELMKSKLNTKNNLNRYLDIRSSSYMFTKIEHCKDLGFPKLILDQIRKHITFGNYQLEQAYGYLADHLNTEGDYEFYTCNQLFDEEDKKIIFTKIQSRHCNSEKYKVFVMFSPNTGKYPIFLGFVAVKFNQENIPKPGYTIKRYMMKCQNGSDDDNISENDAPSNSDLMDSTIKRSISFSSENQNNPVPYRK</sequence>
<dbReference type="GO" id="GO:0046872">
    <property type="term" value="F:metal ion binding"/>
    <property type="evidence" value="ECO:0007669"/>
    <property type="project" value="UniProtKB-KW"/>
</dbReference>
<comment type="caution">
    <text evidence="5">The sequence shown here is derived from an EMBL/GenBank/DDBJ whole genome shotgun (WGS) entry which is preliminary data.</text>
</comment>
<comment type="cofactor">
    <cofactor evidence="1">
        <name>a divalent metal cation</name>
        <dbReference type="ChEBI" id="CHEBI:60240"/>
    </cofactor>
</comment>
<evidence type="ECO:0000256" key="3">
    <source>
        <dbReference type="SAM" id="MobiDB-lite"/>
    </source>
</evidence>
<reference evidence="5" key="1">
    <citation type="submission" date="2021-02" db="EMBL/GenBank/DDBJ databases">
        <authorList>
            <person name="Nowell W R."/>
        </authorList>
    </citation>
    <scope>NUCLEOTIDE SEQUENCE</scope>
    <source>
        <strain evidence="5">Ploen Becks lab</strain>
    </source>
</reference>
<feature type="domain" description="DDE Tnp4" evidence="4">
    <location>
        <begin position="68"/>
        <end position="233"/>
    </location>
</feature>
<feature type="region of interest" description="Disordered" evidence="3">
    <location>
        <begin position="401"/>
        <end position="441"/>
    </location>
</feature>
<evidence type="ECO:0000256" key="2">
    <source>
        <dbReference type="ARBA" id="ARBA00022723"/>
    </source>
</evidence>
<feature type="compositionally biased region" description="Polar residues" evidence="3">
    <location>
        <begin position="408"/>
        <end position="441"/>
    </location>
</feature>
<gene>
    <name evidence="5" type="ORF">OXX778_LOCUS18540</name>
</gene>
<evidence type="ECO:0000256" key="1">
    <source>
        <dbReference type="ARBA" id="ARBA00001968"/>
    </source>
</evidence>
<keyword evidence="2" id="KW-0479">Metal-binding</keyword>
<dbReference type="InterPro" id="IPR027806">
    <property type="entry name" value="HARBI1_dom"/>
</dbReference>
<evidence type="ECO:0000313" key="5">
    <source>
        <dbReference type="EMBL" id="CAF1045047.1"/>
    </source>
</evidence>
<dbReference type="Proteomes" id="UP000663879">
    <property type="component" value="Unassembled WGS sequence"/>
</dbReference>
<dbReference type="EMBL" id="CAJNOC010005188">
    <property type="protein sequence ID" value="CAF1045047.1"/>
    <property type="molecule type" value="Genomic_DNA"/>
</dbReference>
<keyword evidence="6" id="KW-1185">Reference proteome</keyword>
<evidence type="ECO:0000313" key="6">
    <source>
        <dbReference type="Proteomes" id="UP000663879"/>
    </source>
</evidence>
<name>A0A814K643_9BILA</name>
<accession>A0A814K643</accession>
<proteinExistence type="predicted"/>
<organism evidence="5 6">
    <name type="scientific">Brachionus calyciflorus</name>
    <dbReference type="NCBI Taxonomy" id="104777"/>
    <lineage>
        <taxon>Eukaryota</taxon>
        <taxon>Metazoa</taxon>
        <taxon>Spiralia</taxon>
        <taxon>Gnathifera</taxon>
        <taxon>Rotifera</taxon>
        <taxon>Eurotatoria</taxon>
        <taxon>Monogononta</taxon>
        <taxon>Pseudotrocha</taxon>
        <taxon>Ploima</taxon>
        <taxon>Brachionidae</taxon>
        <taxon>Brachionus</taxon>
    </lineage>
</organism>
<dbReference type="Pfam" id="PF13359">
    <property type="entry name" value="DDE_Tnp_4"/>
    <property type="match status" value="1"/>
</dbReference>
<protein>
    <recommendedName>
        <fullName evidence="4">DDE Tnp4 domain-containing protein</fullName>
    </recommendedName>
</protein>
<dbReference type="OrthoDB" id="10049726at2759"/>
<evidence type="ECO:0000259" key="4">
    <source>
        <dbReference type="Pfam" id="PF13359"/>
    </source>
</evidence>